<dbReference type="PANTHER" id="PTHR11908">
    <property type="entry name" value="XANTHINE DEHYDROGENASE"/>
    <property type="match status" value="1"/>
</dbReference>
<dbReference type="InterPro" id="IPR008274">
    <property type="entry name" value="AldOxase/xan_DH_MoCoBD1"/>
</dbReference>
<comment type="caution">
    <text evidence="4">The sequence shown here is derived from an EMBL/GenBank/DDBJ whole genome shotgun (WGS) entry which is preliminary data.</text>
</comment>
<dbReference type="InterPro" id="IPR000674">
    <property type="entry name" value="Ald_Oxase/Xan_DH_a/b"/>
</dbReference>
<protein>
    <submittedName>
        <fullName evidence="4">Carbon-monoxide dehydrogenase large subunit</fullName>
    </submittedName>
</protein>
<dbReference type="Proteomes" id="UP000249364">
    <property type="component" value="Unassembled WGS sequence"/>
</dbReference>
<dbReference type="GO" id="GO:0005506">
    <property type="term" value="F:iron ion binding"/>
    <property type="evidence" value="ECO:0007669"/>
    <property type="project" value="InterPro"/>
</dbReference>
<evidence type="ECO:0000256" key="1">
    <source>
        <dbReference type="ARBA" id="ARBA00022505"/>
    </source>
</evidence>
<dbReference type="Gene3D" id="3.90.1170.50">
    <property type="entry name" value="Aldehyde oxidase/xanthine dehydrogenase, a/b hammerhead"/>
    <property type="match status" value="1"/>
</dbReference>
<keyword evidence="1" id="KW-0500">Molybdenum</keyword>
<dbReference type="InterPro" id="IPR036856">
    <property type="entry name" value="Ald_Oxase/Xan_DH_a/b_sf"/>
</dbReference>
<dbReference type="RefSeq" id="WP_071468495.1">
    <property type="nucleotide sequence ID" value="NZ_MEHT01000006.1"/>
</dbReference>
<dbReference type="Pfam" id="PF20256">
    <property type="entry name" value="MoCoBD_2"/>
    <property type="match status" value="1"/>
</dbReference>
<dbReference type="InterPro" id="IPR016208">
    <property type="entry name" value="Ald_Oxase/xanthine_DH-like"/>
</dbReference>
<dbReference type="GO" id="GO:0016491">
    <property type="term" value="F:oxidoreductase activity"/>
    <property type="evidence" value="ECO:0007669"/>
    <property type="project" value="UniProtKB-KW"/>
</dbReference>
<proteinExistence type="predicted"/>
<organism evidence="4 5">
    <name type="scientific">Roseinatronobacter thiooxidans</name>
    <dbReference type="NCBI Taxonomy" id="121821"/>
    <lineage>
        <taxon>Bacteria</taxon>
        <taxon>Pseudomonadati</taxon>
        <taxon>Pseudomonadota</taxon>
        <taxon>Alphaproteobacteria</taxon>
        <taxon>Rhodobacterales</taxon>
        <taxon>Paracoccaceae</taxon>
        <taxon>Roseinatronobacter</taxon>
    </lineage>
</organism>
<name>A0A2W7RH31_9RHOB</name>
<evidence type="ECO:0000313" key="4">
    <source>
        <dbReference type="EMBL" id="PZX37232.1"/>
    </source>
</evidence>
<keyword evidence="2" id="KW-0560">Oxidoreductase</keyword>
<evidence type="ECO:0000313" key="5">
    <source>
        <dbReference type="Proteomes" id="UP000249364"/>
    </source>
</evidence>
<dbReference type="AlphaFoldDB" id="A0A2W7RH31"/>
<dbReference type="SMART" id="SM01008">
    <property type="entry name" value="Ald_Xan_dh_C"/>
    <property type="match status" value="1"/>
</dbReference>
<dbReference type="PANTHER" id="PTHR11908:SF132">
    <property type="entry name" value="ALDEHYDE OXIDASE 1-RELATED"/>
    <property type="match status" value="1"/>
</dbReference>
<dbReference type="InterPro" id="IPR046867">
    <property type="entry name" value="AldOxase/xan_DH_MoCoBD2"/>
</dbReference>
<dbReference type="EMBL" id="QKZQ01000022">
    <property type="protein sequence ID" value="PZX37232.1"/>
    <property type="molecule type" value="Genomic_DNA"/>
</dbReference>
<dbReference type="Pfam" id="PF01315">
    <property type="entry name" value="Ald_Xan_dh_C"/>
    <property type="match status" value="1"/>
</dbReference>
<sequence>MTLNAGMGQSVPRSEDLRLTTGRGRYVDDLTASREAHMAVIRAPHASARILGIDTSEAEAHPGVLCVLTGADLVADGIGAFETMVQRHKRDGSPMERPPFYPLASDLVRYIGEGVAIVVGETRNAARDAAEMVMVDYEPLDAVSSALQASEPGAPVVWPGLVDDNICFVFEAGDRARTEDAFSGAAHITSLNFRVSRVSANALEPRNALGSYDRNEDRYTLTAGVQIPHKIRSEIAEKSLRIDPMRLRIIAPDVGGAFGMKGSPYPEHVLVLWAAKKLGRPVRWTATRSESFLSDFHARDNFSQVELALDDHGKFLGLKVRTKANLGAYLGFNTPHSPTNNLGGLSGVYTTPAIHAEVLGVYTNTQPTAPYRGAGRPEATYAIERVIDLAAHELGIDPVELRRRNLIPAAAMPYDTGFLFVYDTGDFERNMDIALEASDYAGFPARRQESEARGMLRGISLINAIEIAGGPFRNTNEEGAEIRFDTGGGVTLLMGTQNHGQGHETAFRQMAVEFLGVKPEAVRVTSGDTDRVIHGRGTFGSRSAMAGGLALRRAADKVIARAREIAAHLLEADPDQIDFADGTFHVRDTNRNMRIEEIARASFTRGKLPINWDMGLGATAIVVPPEANFPNGVHVCEVEIDPATGRVTIERYLVVDDVGTVVNPMMVKGQIHGGVAQGIGQAAGEEIVFDPESAQLLTGSFMDYPMPRASDLPMIDVISNPVPSTNNALGIKGAGEAGAVGALSAYINAVVNALSALGVTHLDMPATPYRVWQAIEDARNQRG</sequence>
<reference evidence="4 5" key="1">
    <citation type="submission" date="2018-06" db="EMBL/GenBank/DDBJ databases">
        <title>Genomic Encyclopedia of Archaeal and Bacterial Type Strains, Phase II (KMG-II): from individual species to whole genera.</title>
        <authorList>
            <person name="Goeker M."/>
        </authorList>
    </citation>
    <scope>NUCLEOTIDE SEQUENCE [LARGE SCALE GENOMIC DNA]</scope>
    <source>
        <strain evidence="4 5">DSM 13087</strain>
    </source>
</reference>
<evidence type="ECO:0000256" key="2">
    <source>
        <dbReference type="ARBA" id="ARBA00023002"/>
    </source>
</evidence>
<keyword evidence="5" id="KW-1185">Reference proteome</keyword>
<dbReference type="OrthoDB" id="9758509at2"/>
<dbReference type="STRING" id="121821.GCA_001870675_01770"/>
<gene>
    <name evidence="4" type="ORF">LY56_03232</name>
</gene>
<feature type="domain" description="Aldehyde oxidase/xanthine dehydrogenase a/b hammerhead" evidence="3">
    <location>
        <begin position="21"/>
        <end position="141"/>
    </location>
</feature>
<dbReference type="SUPFAM" id="SSF56003">
    <property type="entry name" value="Molybdenum cofactor-binding domain"/>
    <property type="match status" value="1"/>
</dbReference>
<dbReference type="Pfam" id="PF02738">
    <property type="entry name" value="MoCoBD_1"/>
    <property type="match status" value="1"/>
</dbReference>
<dbReference type="Gene3D" id="3.30.365.10">
    <property type="entry name" value="Aldehyde oxidase/xanthine dehydrogenase, molybdopterin binding domain"/>
    <property type="match status" value="4"/>
</dbReference>
<accession>A0A2W7RH31</accession>
<dbReference type="InterPro" id="IPR037165">
    <property type="entry name" value="AldOxase/xan_DH_Mopterin-bd_sf"/>
</dbReference>
<dbReference type="SUPFAM" id="SSF54665">
    <property type="entry name" value="CO dehydrogenase molybdoprotein N-domain-like"/>
    <property type="match status" value="1"/>
</dbReference>
<evidence type="ECO:0000259" key="3">
    <source>
        <dbReference type="SMART" id="SM01008"/>
    </source>
</evidence>